<evidence type="ECO:0000259" key="4">
    <source>
        <dbReference type="PROSITE" id="PS50949"/>
    </source>
</evidence>
<accession>A0A5C5UW35</accession>
<dbReference type="Proteomes" id="UP000316714">
    <property type="component" value="Unassembled WGS sequence"/>
</dbReference>
<dbReference type="PANTHER" id="PTHR43537:SF49">
    <property type="entry name" value="TRANSCRIPTIONAL REGULATORY PROTEIN"/>
    <property type="match status" value="1"/>
</dbReference>
<dbReference type="Pfam" id="PF07729">
    <property type="entry name" value="FCD"/>
    <property type="match status" value="1"/>
</dbReference>
<evidence type="ECO:0000256" key="2">
    <source>
        <dbReference type="ARBA" id="ARBA00023125"/>
    </source>
</evidence>
<dbReference type="AlphaFoldDB" id="A0A5C5UW35"/>
<dbReference type="Pfam" id="PF00392">
    <property type="entry name" value="GntR"/>
    <property type="match status" value="1"/>
</dbReference>
<keyword evidence="2" id="KW-0238">DNA-binding</keyword>
<proteinExistence type="predicted"/>
<gene>
    <name evidence="5" type="primary">csiR_3</name>
    <name evidence="5" type="ORF">KOR34_50980</name>
</gene>
<dbReference type="PRINTS" id="PR00035">
    <property type="entry name" value="HTHGNTR"/>
</dbReference>
<reference evidence="5 6" key="1">
    <citation type="submission" date="2019-02" db="EMBL/GenBank/DDBJ databases">
        <title>Deep-cultivation of Planctomycetes and their phenomic and genomic characterization uncovers novel biology.</title>
        <authorList>
            <person name="Wiegand S."/>
            <person name="Jogler M."/>
            <person name="Boedeker C."/>
            <person name="Pinto D."/>
            <person name="Vollmers J."/>
            <person name="Rivas-Marin E."/>
            <person name="Kohn T."/>
            <person name="Peeters S.H."/>
            <person name="Heuer A."/>
            <person name="Rast P."/>
            <person name="Oberbeckmann S."/>
            <person name="Bunk B."/>
            <person name="Jeske O."/>
            <person name="Meyerdierks A."/>
            <person name="Storesund J.E."/>
            <person name="Kallscheuer N."/>
            <person name="Luecker S."/>
            <person name="Lage O.M."/>
            <person name="Pohl T."/>
            <person name="Merkel B.J."/>
            <person name="Hornburger P."/>
            <person name="Mueller R.-W."/>
            <person name="Bruemmer F."/>
            <person name="Labrenz M."/>
            <person name="Spormann A.M."/>
            <person name="Op Den Camp H."/>
            <person name="Overmann J."/>
            <person name="Amann R."/>
            <person name="Jetten M.S.M."/>
            <person name="Mascher T."/>
            <person name="Medema M.H."/>
            <person name="Devos D.P."/>
            <person name="Kaster A.-K."/>
            <person name="Ovreas L."/>
            <person name="Rohde M."/>
            <person name="Galperin M.Y."/>
            <person name="Jogler C."/>
        </authorList>
    </citation>
    <scope>NUCLEOTIDE SEQUENCE [LARGE SCALE GENOMIC DNA]</scope>
    <source>
        <strain evidence="5 6">KOR34</strain>
    </source>
</reference>
<sequence>MHRHSRHSQQIYTQIRDRITTGELAPGEVMSEANLAKQYGLSRTPVGEALRQLAHEGLVVQVPRYGTVVREIPREELEELFEIREALEGMAVVKATSRITDDALDELSTLCEAIDAEADRALAVGESTLGRDGLRRFLAADLAFHTLIIASAGNKRLNKLMEQTRTVSLMFTARRGEHPVSRVKQANDAHKAILAAMRRRDAAEAQQLLMNHIKTSREQSLSAAPPTDAVNLGSINLPQFVRQDLA</sequence>
<evidence type="ECO:0000256" key="1">
    <source>
        <dbReference type="ARBA" id="ARBA00023015"/>
    </source>
</evidence>
<dbReference type="SUPFAM" id="SSF48008">
    <property type="entry name" value="GntR ligand-binding domain-like"/>
    <property type="match status" value="1"/>
</dbReference>
<dbReference type="RefSeq" id="WP_197531734.1">
    <property type="nucleotide sequence ID" value="NZ_SIHJ01000006.1"/>
</dbReference>
<dbReference type="GO" id="GO:0003677">
    <property type="term" value="F:DNA binding"/>
    <property type="evidence" value="ECO:0007669"/>
    <property type="project" value="UniProtKB-KW"/>
</dbReference>
<dbReference type="InterPro" id="IPR000524">
    <property type="entry name" value="Tscrpt_reg_HTH_GntR"/>
</dbReference>
<keyword evidence="6" id="KW-1185">Reference proteome</keyword>
<dbReference type="PROSITE" id="PS50949">
    <property type="entry name" value="HTH_GNTR"/>
    <property type="match status" value="1"/>
</dbReference>
<dbReference type="InterPro" id="IPR008920">
    <property type="entry name" value="TF_FadR/GntR_C"/>
</dbReference>
<keyword evidence="1" id="KW-0805">Transcription regulation</keyword>
<feature type="domain" description="HTH gntR-type" evidence="4">
    <location>
        <begin position="5"/>
        <end position="72"/>
    </location>
</feature>
<protein>
    <submittedName>
        <fullName evidence="5">HTH-type transcriptional repressor CsiR</fullName>
    </submittedName>
</protein>
<dbReference type="InterPro" id="IPR036388">
    <property type="entry name" value="WH-like_DNA-bd_sf"/>
</dbReference>
<name>A0A5C5UW35_9BACT</name>
<dbReference type="Gene3D" id="1.10.10.10">
    <property type="entry name" value="Winged helix-like DNA-binding domain superfamily/Winged helix DNA-binding domain"/>
    <property type="match status" value="1"/>
</dbReference>
<organism evidence="5 6">
    <name type="scientific">Posidoniimonas corsicana</name>
    <dbReference type="NCBI Taxonomy" id="1938618"/>
    <lineage>
        <taxon>Bacteria</taxon>
        <taxon>Pseudomonadati</taxon>
        <taxon>Planctomycetota</taxon>
        <taxon>Planctomycetia</taxon>
        <taxon>Pirellulales</taxon>
        <taxon>Lacipirellulaceae</taxon>
        <taxon>Posidoniimonas</taxon>
    </lineage>
</organism>
<dbReference type="InterPro" id="IPR011711">
    <property type="entry name" value="GntR_C"/>
</dbReference>
<dbReference type="Gene3D" id="1.20.120.530">
    <property type="entry name" value="GntR ligand-binding domain-like"/>
    <property type="match status" value="1"/>
</dbReference>
<dbReference type="PANTHER" id="PTHR43537">
    <property type="entry name" value="TRANSCRIPTIONAL REGULATOR, GNTR FAMILY"/>
    <property type="match status" value="1"/>
</dbReference>
<evidence type="ECO:0000313" key="6">
    <source>
        <dbReference type="Proteomes" id="UP000316714"/>
    </source>
</evidence>
<evidence type="ECO:0000256" key="3">
    <source>
        <dbReference type="ARBA" id="ARBA00023163"/>
    </source>
</evidence>
<dbReference type="InterPro" id="IPR036390">
    <property type="entry name" value="WH_DNA-bd_sf"/>
</dbReference>
<dbReference type="SMART" id="SM00895">
    <property type="entry name" value="FCD"/>
    <property type="match status" value="1"/>
</dbReference>
<dbReference type="CDD" id="cd07377">
    <property type="entry name" value="WHTH_GntR"/>
    <property type="match status" value="1"/>
</dbReference>
<dbReference type="SMART" id="SM00345">
    <property type="entry name" value="HTH_GNTR"/>
    <property type="match status" value="1"/>
</dbReference>
<comment type="caution">
    <text evidence="5">The sequence shown here is derived from an EMBL/GenBank/DDBJ whole genome shotgun (WGS) entry which is preliminary data.</text>
</comment>
<keyword evidence="3" id="KW-0804">Transcription</keyword>
<dbReference type="EMBL" id="SIHJ01000006">
    <property type="protein sequence ID" value="TWT29780.1"/>
    <property type="molecule type" value="Genomic_DNA"/>
</dbReference>
<dbReference type="GO" id="GO:0003700">
    <property type="term" value="F:DNA-binding transcription factor activity"/>
    <property type="evidence" value="ECO:0007669"/>
    <property type="project" value="InterPro"/>
</dbReference>
<dbReference type="SUPFAM" id="SSF46785">
    <property type="entry name" value="Winged helix' DNA-binding domain"/>
    <property type="match status" value="1"/>
</dbReference>
<evidence type="ECO:0000313" key="5">
    <source>
        <dbReference type="EMBL" id="TWT29780.1"/>
    </source>
</evidence>